<feature type="transmembrane region" description="Helical" evidence="1">
    <location>
        <begin position="80"/>
        <end position="101"/>
    </location>
</feature>
<comment type="caution">
    <text evidence="2">The sequence shown here is derived from an EMBL/GenBank/DDBJ whole genome shotgun (WGS) entry which is preliminary data.</text>
</comment>
<dbReference type="EMBL" id="JACSPQ010000002">
    <property type="protein sequence ID" value="MBD8001808.1"/>
    <property type="molecule type" value="Genomic_DNA"/>
</dbReference>
<feature type="transmembrane region" description="Helical" evidence="1">
    <location>
        <begin position="50"/>
        <end position="73"/>
    </location>
</feature>
<keyword evidence="1" id="KW-0812">Transmembrane</keyword>
<dbReference type="Proteomes" id="UP000616346">
    <property type="component" value="Unassembled WGS sequence"/>
</dbReference>
<keyword evidence="1" id="KW-0472">Membrane</keyword>
<accession>A0ABR8VAK0</accession>
<sequence length="138" mass="15865">MQKLMFIPSMICYMLACYFPSFIVEGEGYPEVGGWFLSLFGWVGLVMDSSLLSLFYFSWFANVTYLFAIISLLHNRSKSFHIWMVCTFVLGMSFLFCPSVIKDESGQMFAIDSMAIGYYLWIGSFFCLWMGGLCALKR</sequence>
<protein>
    <recommendedName>
        <fullName evidence="4">Transmembrane protein</fullName>
    </recommendedName>
</protein>
<organism evidence="2 3">
    <name type="scientific">Phocaeicola faecium</name>
    <dbReference type="NCBI Taxonomy" id="2762213"/>
    <lineage>
        <taxon>Bacteria</taxon>
        <taxon>Pseudomonadati</taxon>
        <taxon>Bacteroidota</taxon>
        <taxon>Bacteroidia</taxon>
        <taxon>Bacteroidales</taxon>
        <taxon>Bacteroidaceae</taxon>
        <taxon>Phocaeicola</taxon>
    </lineage>
</organism>
<feature type="transmembrane region" description="Helical" evidence="1">
    <location>
        <begin position="116"/>
        <end position="136"/>
    </location>
</feature>
<gene>
    <name evidence="2" type="ORF">H9626_06175</name>
</gene>
<evidence type="ECO:0008006" key="4">
    <source>
        <dbReference type="Google" id="ProtNLM"/>
    </source>
</evidence>
<keyword evidence="3" id="KW-1185">Reference proteome</keyword>
<evidence type="ECO:0000256" key="1">
    <source>
        <dbReference type="SAM" id="Phobius"/>
    </source>
</evidence>
<proteinExistence type="predicted"/>
<name>A0ABR8VAK0_9BACT</name>
<evidence type="ECO:0000313" key="2">
    <source>
        <dbReference type="EMBL" id="MBD8001808.1"/>
    </source>
</evidence>
<reference evidence="2 3" key="1">
    <citation type="submission" date="2020-08" db="EMBL/GenBank/DDBJ databases">
        <title>A Genomic Blueprint of the Chicken Gut Microbiome.</title>
        <authorList>
            <person name="Gilroy R."/>
            <person name="Ravi A."/>
            <person name="Getino M."/>
            <person name="Pursley I."/>
            <person name="Horton D.L."/>
            <person name="Alikhan N.-F."/>
            <person name="Baker D."/>
            <person name="Gharbi K."/>
            <person name="Hall N."/>
            <person name="Watson M."/>
            <person name="Adriaenssens E.M."/>
            <person name="Foster-Nyarko E."/>
            <person name="Jarju S."/>
            <person name="Secka A."/>
            <person name="Antonio M."/>
            <person name="Oren A."/>
            <person name="Chaudhuri R."/>
            <person name="La Ragione R.M."/>
            <person name="Hildebrand F."/>
            <person name="Pallen M.J."/>
        </authorList>
    </citation>
    <scope>NUCLEOTIDE SEQUENCE [LARGE SCALE GENOMIC DNA]</scope>
    <source>
        <strain evidence="2 3">Sa1YUN3</strain>
    </source>
</reference>
<keyword evidence="1" id="KW-1133">Transmembrane helix</keyword>
<dbReference type="RefSeq" id="WP_191709935.1">
    <property type="nucleotide sequence ID" value="NZ_JACSPQ010000002.1"/>
</dbReference>
<evidence type="ECO:0000313" key="3">
    <source>
        <dbReference type="Proteomes" id="UP000616346"/>
    </source>
</evidence>